<proteinExistence type="predicted"/>
<gene>
    <name evidence="1" type="ORF">NZD88_17260</name>
</gene>
<accession>A0ABT2IKX5</accession>
<protein>
    <submittedName>
        <fullName evidence="1">Helix-turn-helix domain-containing protein</fullName>
    </submittedName>
</protein>
<sequence length="109" mass="13108">MKEYTPVNYKQIYTDIITKKFPKKLNELKSLLDKKDFSSVDVIEINQKIFGDRDHSVQIFNQKLRSYNKNTMIKILDYQKKNILSNAQLAIHFKMSRNTIAKWKKQFYN</sequence>
<dbReference type="RefSeq" id="WP_259830780.1">
    <property type="nucleotide sequence ID" value="NZ_JANZQH010000009.1"/>
</dbReference>
<evidence type="ECO:0000313" key="1">
    <source>
        <dbReference type="EMBL" id="MCT2409300.1"/>
    </source>
</evidence>
<name>A0ABT2IKX5_9FLAO</name>
<reference evidence="1" key="1">
    <citation type="submission" date="2022-08" db="EMBL/GenBank/DDBJ databases">
        <title>Chryseobacterium antibioticum,isolated from the rhizosphere soil of Pyrola in Tibet.</title>
        <authorList>
            <person name="Kan Y."/>
        </authorList>
    </citation>
    <scope>NUCLEOTIDE SEQUENCE</scope>
    <source>
        <strain evidence="1">Pc2-12</strain>
    </source>
</reference>
<comment type="caution">
    <text evidence="1">The sequence shown here is derived from an EMBL/GenBank/DDBJ whole genome shotgun (WGS) entry which is preliminary data.</text>
</comment>
<evidence type="ECO:0000313" key="2">
    <source>
        <dbReference type="Proteomes" id="UP001142057"/>
    </source>
</evidence>
<dbReference type="Proteomes" id="UP001142057">
    <property type="component" value="Unassembled WGS sequence"/>
</dbReference>
<keyword evidence="2" id="KW-1185">Reference proteome</keyword>
<organism evidence="1 2">
    <name type="scientific">Chryseobacterium pyrolae</name>
    <dbReference type="NCBI Taxonomy" id="2987481"/>
    <lineage>
        <taxon>Bacteria</taxon>
        <taxon>Pseudomonadati</taxon>
        <taxon>Bacteroidota</taxon>
        <taxon>Flavobacteriia</taxon>
        <taxon>Flavobacteriales</taxon>
        <taxon>Weeksellaceae</taxon>
        <taxon>Chryseobacterium group</taxon>
        <taxon>Chryseobacterium</taxon>
    </lineage>
</organism>
<dbReference type="EMBL" id="JANZQH010000009">
    <property type="protein sequence ID" value="MCT2409300.1"/>
    <property type="molecule type" value="Genomic_DNA"/>
</dbReference>